<comment type="similarity">
    <text evidence="1 17">Belongs to the FXYD family.</text>
</comment>
<dbReference type="InterPro" id="IPR000272">
    <property type="entry name" value="Ion-transport_regulator_FXYD"/>
</dbReference>
<protein>
    <recommendedName>
        <fullName evidence="17">FXYD domain-containing ion transport regulator</fullName>
    </recommendedName>
</protein>
<feature type="transmembrane region" description="Helical" evidence="17">
    <location>
        <begin position="190"/>
        <end position="208"/>
    </location>
</feature>
<keyword evidence="8" id="KW-0630">Potassium</keyword>
<keyword evidence="3" id="KW-1003">Cell membrane</keyword>
<evidence type="ECO:0000256" key="10">
    <source>
        <dbReference type="ARBA" id="ARBA00023053"/>
    </source>
</evidence>
<keyword evidence="5" id="KW-0740">Sodium/potassium transport</keyword>
<evidence type="ECO:0000256" key="3">
    <source>
        <dbReference type="ARBA" id="ARBA00022475"/>
    </source>
</evidence>
<dbReference type="PANTHER" id="PTHR14132:SF14">
    <property type="entry name" value="FXYD DOMAIN-CONTAINING ION TRANSPORT REGULATOR 5"/>
    <property type="match status" value="1"/>
</dbReference>
<evidence type="ECO:0000256" key="7">
    <source>
        <dbReference type="ARBA" id="ARBA00022729"/>
    </source>
</evidence>
<keyword evidence="12 17" id="KW-0472">Membrane</keyword>
<proteinExistence type="inferred from homology"/>
<evidence type="ECO:0000256" key="6">
    <source>
        <dbReference type="ARBA" id="ARBA00022692"/>
    </source>
</evidence>
<dbReference type="RefSeq" id="XP_020009627.1">
    <property type="nucleotide sequence ID" value="XM_020154038.1"/>
</dbReference>
<organism evidence="19">
    <name type="scientific">Castor canadensis</name>
    <name type="common">American beaver</name>
    <dbReference type="NCBI Taxonomy" id="51338"/>
    <lineage>
        <taxon>Eukaryota</taxon>
        <taxon>Metazoa</taxon>
        <taxon>Chordata</taxon>
        <taxon>Craniata</taxon>
        <taxon>Vertebrata</taxon>
        <taxon>Euteleostomi</taxon>
        <taxon>Mammalia</taxon>
        <taxon>Eutheria</taxon>
        <taxon>Euarchontoglires</taxon>
        <taxon>Glires</taxon>
        <taxon>Rodentia</taxon>
        <taxon>Castorimorpha</taxon>
        <taxon>Castoridae</taxon>
        <taxon>Castor</taxon>
    </lineage>
</organism>
<keyword evidence="11 17" id="KW-0406">Ion transport</keyword>
<evidence type="ECO:0000256" key="17">
    <source>
        <dbReference type="RuleBase" id="RU364131"/>
    </source>
</evidence>
<dbReference type="Pfam" id="PF02038">
    <property type="entry name" value="ATP1G1_PLM_MAT8"/>
    <property type="match status" value="1"/>
</dbReference>
<evidence type="ECO:0000256" key="2">
    <source>
        <dbReference type="ARBA" id="ARBA00022448"/>
    </source>
</evidence>
<evidence type="ECO:0000256" key="15">
    <source>
        <dbReference type="ARBA" id="ARBA00056439"/>
    </source>
</evidence>
<keyword evidence="6 17" id="KW-0812">Transmembrane</keyword>
<feature type="compositionally biased region" description="Polar residues" evidence="18">
    <location>
        <begin position="147"/>
        <end position="159"/>
    </location>
</feature>
<evidence type="ECO:0000256" key="4">
    <source>
        <dbReference type="ARBA" id="ARBA00022538"/>
    </source>
</evidence>
<evidence type="ECO:0000256" key="18">
    <source>
        <dbReference type="SAM" id="MobiDB-lite"/>
    </source>
</evidence>
<dbReference type="PROSITE" id="PS01310">
    <property type="entry name" value="FXYD"/>
    <property type="match status" value="1"/>
</dbReference>
<feature type="non-terminal residue" evidence="19">
    <location>
        <position position="1"/>
    </location>
</feature>
<gene>
    <name evidence="19" type="primary">Fxyd5</name>
</gene>
<comment type="subunit">
    <text evidence="16">Regulatory subunit of the sodium/potassium-transporting ATPase which is composed of a catalytic alpha subunit, a non-catalytic beta subunit and an additional regulatory subunit. The regulatory subunit, a member of the FXYD protein family, modulates the enzymatic activity in a tissue- and isoform-specific way by changing affinities of the Na+/K+-ATPase toward Na(+), K(+) or ATP.</text>
</comment>
<dbReference type="OrthoDB" id="9451811at2759"/>
<keyword evidence="2 17" id="KW-0813">Transport</keyword>
<evidence type="ECO:0000256" key="9">
    <source>
        <dbReference type="ARBA" id="ARBA00022989"/>
    </source>
</evidence>
<dbReference type="Gene3D" id="1.20.5.780">
    <property type="entry name" value="Single helix bin"/>
    <property type="match status" value="1"/>
</dbReference>
<evidence type="ECO:0000256" key="11">
    <source>
        <dbReference type="ARBA" id="ARBA00023065"/>
    </source>
</evidence>
<keyword evidence="7" id="KW-0732">Signal</keyword>
<keyword evidence="10" id="KW-0915">Sodium</keyword>
<dbReference type="AlphaFoldDB" id="A0A8B7TS67"/>
<comment type="function">
    <text evidence="15">Associates with and regulates the activity of the sodium/potassium-transporting ATPase (NKA) which catalyzes the hydrolysis of ATP coupled with the exchange of Na(+) and K(+) ions across the plasma membrane. May increase NKA activity by increasing the apparent affinity for Na(+). Involved in down-regulation of E-cadherin which results in reduced cell adhesion. Promotes metastasis.</text>
</comment>
<dbReference type="GO" id="GO:0006813">
    <property type="term" value="P:potassium ion transport"/>
    <property type="evidence" value="ECO:0007669"/>
    <property type="project" value="UniProtKB-KW"/>
</dbReference>
<dbReference type="GO" id="GO:0043269">
    <property type="term" value="P:regulation of monoatomic ion transport"/>
    <property type="evidence" value="ECO:0007669"/>
    <property type="project" value="InterPro"/>
</dbReference>
<dbReference type="CDD" id="cd20323">
    <property type="entry name" value="FXYD_FXYD5"/>
    <property type="match status" value="1"/>
</dbReference>
<dbReference type="GO" id="GO:0006814">
    <property type="term" value="P:sodium ion transport"/>
    <property type="evidence" value="ECO:0007669"/>
    <property type="project" value="UniProtKB-KW"/>
</dbReference>
<evidence type="ECO:0000256" key="16">
    <source>
        <dbReference type="ARBA" id="ARBA00064017"/>
    </source>
</evidence>
<dbReference type="KEGG" id="ccan:109678515"/>
<evidence type="ECO:0000256" key="8">
    <source>
        <dbReference type="ARBA" id="ARBA00022958"/>
    </source>
</evidence>
<accession>A0A8B7TS67</accession>
<comment type="subcellular location">
    <subcellularLocation>
        <location evidence="14">Basolateral cell membrane</location>
        <topology evidence="14">Single-pass type I membrane protein</topology>
    </subcellularLocation>
</comment>
<feature type="region of interest" description="Disordered" evidence="18">
    <location>
        <begin position="1"/>
        <end position="93"/>
    </location>
</feature>
<dbReference type="PANTHER" id="PTHR14132">
    <property type="entry name" value="SODIUM/POTASSIUM-TRANSPORTING ATPASE SUBUNIT GAMMA"/>
    <property type="match status" value="1"/>
</dbReference>
<dbReference type="GO" id="GO:0017080">
    <property type="term" value="F:sodium channel regulator activity"/>
    <property type="evidence" value="ECO:0007669"/>
    <property type="project" value="TreeGrafter"/>
</dbReference>
<dbReference type="GO" id="GO:0016323">
    <property type="term" value="C:basolateral plasma membrane"/>
    <property type="evidence" value="ECO:0007669"/>
    <property type="project" value="UniProtKB-SubCell"/>
</dbReference>
<evidence type="ECO:0000256" key="5">
    <source>
        <dbReference type="ARBA" id="ARBA00022607"/>
    </source>
</evidence>
<evidence type="ECO:0000313" key="19">
    <source>
        <dbReference type="RefSeq" id="XP_020009627.1"/>
    </source>
</evidence>
<dbReference type="CTD" id="53827"/>
<evidence type="ECO:0000256" key="1">
    <source>
        <dbReference type="ARBA" id="ARBA00005948"/>
    </source>
</evidence>
<evidence type="ECO:0000256" key="12">
    <source>
        <dbReference type="ARBA" id="ARBA00023136"/>
    </source>
</evidence>
<evidence type="ECO:0000256" key="13">
    <source>
        <dbReference type="ARBA" id="ARBA00023201"/>
    </source>
</evidence>
<keyword evidence="4" id="KW-0633">Potassium transport</keyword>
<keyword evidence="13" id="KW-0739">Sodium transport</keyword>
<name>A0A8B7TS67_CASCN</name>
<keyword evidence="9 17" id="KW-1133">Transmembrane helix</keyword>
<dbReference type="InterPro" id="IPR047297">
    <property type="entry name" value="FXYD_motif"/>
</dbReference>
<dbReference type="FunFam" id="1.20.5.780:FF:000005">
    <property type="entry name" value="FXYD domain-containing ion transport regulator"/>
    <property type="match status" value="1"/>
</dbReference>
<reference evidence="19" key="1">
    <citation type="submission" date="2025-08" db="UniProtKB">
        <authorList>
            <consortium name="RefSeq"/>
        </authorList>
    </citation>
    <scope>IDENTIFICATION</scope>
    <source>
        <tissue evidence="19">Leukocyte</tissue>
    </source>
</reference>
<evidence type="ECO:0000256" key="14">
    <source>
        <dbReference type="ARBA" id="ARBA00023768"/>
    </source>
</evidence>
<sequence>ALAMTIPQRACLHPRPRDSGLQLLGSRSPPSTPRIPCTAPLHLLAARKETREEMTGPPGSPPARSPGHTLRPDTARGRGPLPRGCQLATPGSAMSPSGRLCLLTLLGLILPSRGQTLEETTSSSTVNSTTVDTHVAMQVPDEGRGTGTTTFPERQTPSKNVRMEPQTPDPPGSNEDNPFFYDETTLRRRGLLVAAVLFITGIVILTSGKCRQWSRCCWSPRRAYRVVNTRSPEREDPGMGSQTCG</sequence>
<feature type="region of interest" description="Disordered" evidence="18">
    <location>
        <begin position="139"/>
        <end position="178"/>
    </location>
</feature>